<dbReference type="Proteomes" id="UP000001444">
    <property type="component" value="Chromosome"/>
</dbReference>
<dbReference type="InterPro" id="IPR053801">
    <property type="entry name" value="DUF6959"/>
</dbReference>
<protein>
    <submittedName>
        <fullName evidence="1">Uncharacterized protein</fullName>
    </submittedName>
</protein>
<keyword evidence="2" id="KW-1185">Reference proteome</keyword>
<dbReference type="RefSeq" id="WP_013006100.1">
    <property type="nucleotide sequence ID" value="NC_013929.1"/>
</dbReference>
<dbReference type="Pfam" id="PF22281">
    <property type="entry name" value="DUF6959"/>
    <property type="match status" value="1"/>
</dbReference>
<proteinExistence type="predicted"/>
<dbReference type="KEGG" id="scb:SCAB_87251"/>
<dbReference type="HOGENOM" id="CLU_2371656_0_0_11"/>
<dbReference type="GeneID" id="24310463"/>
<organism evidence="1 2">
    <name type="scientific">Streptomyces scabiei (strain 87.22)</name>
    <dbReference type="NCBI Taxonomy" id="680198"/>
    <lineage>
        <taxon>Bacteria</taxon>
        <taxon>Bacillati</taxon>
        <taxon>Actinomycetota</taxon>
        <taxon>Actinomycetes</taxon>
        <taxon>Kitasatosporales</taxon>
        <taxon>Streptomycetaceae</taxon>
        <taxon>Streptomyces</taxon>
    </lineage>
</organism>
<accession>C9Z4N5</accession>
<dbReference type="eggNOG" id="ENOG5033NTQ">
    <property type="taxonomic scope" value="Bacteria"/>
</dbReference>
<evidence type="ECO:0000313" key="1">
    <source>
        <dbReference type="EMBL" id="CBG75664.1"/>
    </source>
</evidence>
<sequence length="95" mass="10263">MERIEAELLTDPGNDAVVRLPPRRFPGVLIQGDSLSIIRSDVADIVDACDRGDVGEARETAAILLSGIDELLARYTEALQAHDIPVPFIVPSQTP</sequence>
<reference evidence="1 2" key="1">
    <citation type="journal article" date="2010" name="Mol. Plant Microbe Interact.">
        <title>Streptomyces scabies 87-22 contains a coronafacic acid-like biosynthetic cluster that contributes to plant-microbe interactions.</title>
        <authorList>
            <person name="Bignell D.R."/>
            <person name="Seipke R.F."/>
            <person name="Huguet-Tapia J.C."/>
            <person name="Chambers A.H."/>
            <person name="Parry R.J."/>
            <person name="Loria R."/>
        </authorList>
    </citation>
    <scope>NUCLEOTIDE SEQUENCE [LARGE SCALE GENOMIC DNA]</scope>
    <source>
        <strain evidence="1 2">87.22</strain>
    </source>
</reference>
<dbReference type="EMBL" id="FN554889">
    <property type="protein sequence ID" value="CBG75664.1"/>
    <property type="molecule type" value="Genomic_DNA"/>
</dbReference>
<evidence type="ECO:0000313" key="2">
    <source>
        <dbReference type="Proteomes" id="UP000001444"/>
    </source>
</evidence>
<name>C9Z4N5_STRSW</name>
<gene>
    <name evidence="1" type="ordered locus">SCAB_87251</name>
</gene>
<dbReference type="AlphaFoldDB" id="C9Z4N5"/>